<dbReference type="GeneID" id="77468548"/>
<dbReference type="EMBL" id="CP028103">
    <property type="protein sequence ID" value="AVQ31741.1"/>
    <property type="molecule type" value="Genomic_DNA"/>
</dbReference>
<dbReference type="RefSeq" id="WP_005948087.1">
    <property type="nucleotide sequence ID" value="NZ_CP028103.1"/>
</dbReference>
<accession>A0ABN5JKS5</accession>
<reference evidence="2" key="1">
    <citation type="journal article" date="2018" name="MSphere">
        <title>Fusobacterium Genomics Using MinION and Illumina Sequencing Enables Genome Completion and Correction.</title>
        <authorList>
            <person name="Todd S.M."/>
            <person name="Settlage R.E."/>
            <person name="Lahmers K.K."/>
            <person name="Slade D.J."/>
        </authorList>
    </citation>
    <scope>NUCLEOTIDE SEQUENCE [LARGE SCALE GENOMIC DNA]</scope>
    <source>
        <strain evidence="2">ATCC 27725</strain>
    </source>
</reference>
<dbReference type="Proteomes" id="UP000241238">
    <property type="component" value="Chromosome"/>
</dbReference>
<gene>
    <name evidence="1" type="ORF">C4N18_11145</name>
</gene>
<evidence type="ECO:0000313" key="2">
    <source>
        <dbReference type="Proteomes" id="UP000241238"/>
    </source>
</evidence>
<name>A0ABN5JKS5_FUSVA</name>
<keyword evidence="2" id="KW-1185">Reference proteome</keyword>
<evidence type="ECO:0000313" key="1">
    <source>
        <dbReference type="EMBL" id="AVQ31741.1"/>
    </source>
</evidence>
<sequence length="78" mass="9173">MWICKKCGGEIIATIEINEDFDFSLDKYGNPDEYKTCDFEDMEQIIKHKRNIVLICCDECGNGRNTIDELKEIAYWED</sequence>
<organism evidence="1 2">
    <name type="scientific">Fusobacterium varium ATCC 27725</name>
    <dbReference type="NCBI Taxonomy" id="469618"/>
    <lineage>
        <taxon>Bacteria</taxon>
        <taxon>Fusobacteriati</taxon>
        <taxon>Fusobacteriota</taxon>
        <taxon>Fusobacteriia</taxon>
        <taxon>Fusobacteriales</taxon>
        <taxon>Fusobacteriaceae</taxon>
        <taxon>Fusobacterium</taxon>
    </lineage>
</organism>
<proteinExistence type="predicted"/>
<protein>
    <recommendedName>
        <fullName evidence="3">YgiT-type zinc finger domain protein</fullName>
    </recommendedName>
</protein>
<evidence type="ECO:0008006" key="3">
    <source>
        <dbReference type="Google" id="ProtNLM"/>
    </source>
</evidence>